<evidence type="ECO:0000256" key="1">
    <source>
        <dbReference type="SAM" id="MobiDB-lite"/>
    </source>
</evidence>
<dbReference type="Pfam" id="PF11136">
    <property type="entry name" value="DUF2889"/>
    <property type="match status" value="1"/>
</dbReference>
<reference evidence="3" key="1">
    <citation type="submission" date="2018-08" db="EMBL/GenBank/DDBJ databases">
        <authorList>
            <person name="Kim S.-J."/>
            <person name="Jung G.-Y."/>
        </authorList>
    </citation>
    <scope>NUCLEOTIDE SEQUENCE [LARGE SCALE GENOMIC DNA]</scope>
    <source>
        <strain evidence="3">GY_G</strain>
    </source>
</reference>
<sequence>MTSPQPAARSGEWRSNPGGPIPKRKPDSVRRTSSLDIFWPDGREGLSHIIGRARDIFSDADGEFHVLDEAEIEANAHITRELVNARTIPEDSRLDALSGVRAGGQLRSALRSLFPAAAERDTTQYLLLDDLAGATLVSSWGWFAWEGFSRELADRIHTHGIGGNQGDMRGVCIGFAEGSTSISDIGHPHIEQQSSAIVPSLVNSEDPDGWHAFPEIKGPHSRRARWIDLSIDGDTLVIDTGFQDSAARQDGLRQAIHEYRATARVDASDGQILSLAATPYVLPHQECPAAVTNIQRLVGQNITSLRDIVPQMLAKEMGCTHLNDVLRALSATQSLSSQLHLAIHGDGL</sequence>
<dbReference type="AlphaFoldDB" id="A0A371BFW7"/>
<dbReference type="EMBL" id="QRGP01000001">
    <property type="protein sequence ID" value="RDV06293.1"/>
    <property type="molecule type" value="Genomic_DNA"/>
</dbReference>
<proteinExistence type="predicted"/>
<dbReference type="RefSeq" id="WP_115547849.1">
    <property type="nucleotide sequence ID" value="NZ_QRGP01000001.1"/>
</dbReference>
<gene>
    <name evidence="2" type="ORF">DXH95_02335</name>
</gene>
<evidence type="ECO:0000313" key="2">
    <source>
        <dbReference type="EMBL" id="RDV06293.1"/>
    </source>
</evidence>
<keyword evidence="3" id="KW-1185">Reference proteome</keyword>
<accession>A0A371BFW7</accession>
<comment type="caution">
    <text evidence="2">The sequence shown here is derived from an EMBL/GenBank/DDBJ whole genome shotgun (WGS) entry which is preliminary data.</text>
</comment>
<name>A0A371BFW7_9SPHN</name>
<evidence type="ECO:0000313" key="3">
    <source>
        <dbReference type="Proteomes" id="UP000263833"/>
    </source>
</evidence>
<feature type="region of interest" description="Disordered" evidence="1">
    <location>
        <begin position="1"/>
        <end position="29"/>
    </location>
</feature>
<dbReference type="OrthoDB" id="7530149at2"/>
<protein>
    <submittedName>
        <fullName evidence="2">DUF2889 domain-containing protein</fullName>
    </submittedName>
</protein>
<organism evidence="2 3">
    <name type="scientific">Sphingorhabdus pulchriflava</name>
    <dbReference type="NCBI Taxonomy" id="2292257"/>
    <lineage>
        <taxon>Bacteria</taxon>
        <taxon>Pseudomonadati</taxon>
        <taxon>Pseudomonadota</taxon>
        <taxon>Alphaproteobacteria</taxon>
        <taxon>Sphingomonadales</taxon>
        <taxon>Sphingomonadaceae</taxon>
        <taxon>Sphingorhabdus</taxon>
    </lineage>
</organism>
<dbReference type="Proteomes" id="UP000263833">
    <property type="component" value="Unassembled WGS sequence"/>
</dbReference>
<dbReference type="InterPro" id="IPR021312">
    <property type="entry name" value="DUF2889"/>
</dbReference>